<dbReference type="Gene3D" id="3.90.1750.20">
    <property type="entry name" value="Putative Large Serine Recombinase, Chain B, Domain 2"/>
    <property type="match status" value="1"/>
</dbReference>
<reference evidence="3 4" key="1">
    <citation type="submission" date="2017-10" db="EMBL/GenBank/DDBJ databases">
        <title>Biodiversity and function of Thalassospira species in the particle-attached aromatic-hydrocarbon-degrading consortia from the surface seawater of the China South Sea.</title>
        <authorList>
            <person name="Dong C."/>
            <person name="Liu R."/>
            <person name="Shao Z."/>
        </authorList>
    </citation>
    <scope>NUCLEOTIDE SEQUENCE [LARGE SCALE GENOMIC DNA]</scope>
    <source>
        <strain evidence="3 4">CSC3H3</strain>
    </source>
</reference>
<feature type="coiled-coil region" evidence="1">
    <location>
        <begin position="283"/>
        <end position="310"/>
    </location>
</feature>
<dbReference type="Pfam" id="PF07508">
    <property type="entry name" value="Recombinase"/>
    <property type="match status" value="1"/>
</dbReference>
<evidence type="ECO:0000313" key="4">
    <source>
        <dbReference type="Proteomes" id="UP000233458"/>
    </source>
</evidence>
<dbReference type="InterPro" id="IPR038109">
    <property type="entry name" value="DNA_bind_recomb_sf"/>
</dbReference>
<dbReference type="Proteomes" id="UP000233458">
    <property type="component" value="Chromosome"/>
</dbReference>
<dbReference type="PANTHER" id="PTHR30461">
    <property type="entry name" value="DNA-INVERTASE FROM LAMBDOID PROPHAGE"/>
    <property type="match status" value="1"/>
</dbReference>
<proteinExistence type="predicted"/>
<name>A0ABN5FJM2_9PROT</name>
<protein>
    <recommendedName>
        <fullName evidence="2">Recombinase domain-containing protein</fullName>
    </recommendedName>
</protein>
<organism evidence="3 4">
    <name type="scientific">Thalassospira marina</name>
    <dbReference type="NCBI Taxonomy" id="2048283"/>
    <lineage>
        <taxon>Bacteria</taxon>
        <taxon>Pseudomonadati</taxon>
        <taxon>Pseudomonadota</taxon>
        <taxon>Alphaproteobacteria</taxon>
        <taxon>Rhodospirillales</taxon>
        <taxon>Thalassospiraceae</taxon>
        <taxon>Thalassospira</taxon>
    </lineage>
</organism>
<evidence type="ECO:0000313" key="3">
    <source>
        <dbReference type="EMBL" id="AUG53497.1"/>
    </source>
</evidence>
<feature type="domain" description="Recombinase" evidence="2">
    <location>
        <begin position="31"/>
        <end position="174"/>
    </location>
</feature>
<evidence type="ECO:0000256" key="1">
    <source>
        <dbReference type="SAM" id="Coils"/>
    </source>
</evidence>
<keyword evidence="4" id="KW-1185">Reference proteome</keyword>
<sequence length="419" mass="48214">MNALYLKDLADKTHRGVIAAVLRGGVPGGKLYGYDLVHALDEFGEPIRGKRTINAEQAAIIREIFEHYASGRKLKHICDDLNHRGIDAPKGGKWAPSSLVGSFVRQTGMLRQTLYNGTVTFNKMQYRKHPENGRRVSIIRPESDWITVPIPELKIVEPELFAEVQKALDMRSNKHMQRKLGPKVTTEEEKREISIKRSKEWRRNQAITSKRSNAVFGGKLYCGEHGHKITATYAKHYSCPIKGCHNRSLNYDQIMALVIDAISDLDHNTIRDHFDDDKMAETRAHHEQEIIRLKAELEALRASVNKVIEALGPDARSQDIRAFFDDKSELIHRTKLDISRHQRELAETMLPKSLDRIIQRHTNLVARLRVWSRDPEAVVPLRRVIEKLTIHTFWDQTTKTWRQECKAIFDFNALITSEK</sequence>
<keyword evidence="1" id="KW-0175">Coiled coil</keyword>
<dbReference type="InterPro" id="IPR050639">
    <property type="entry name" value="SSR_resolvase"/>
</dbReference>
<dbReference type="EMBL" id="CP024199">
    <property type="protein sequence ID" value="AUG53497.1"/>
    <property type="molecule type" value="Genomic_DNA"/>
</dbReference>
<evidence type="ECO:0000259" key="2">
    <source>
        <dbReference type="PROSITE" id="PS51737"/>
    </source>
</evidence>
<gene>
    <name evidence="3" type="ORF">CSC3H3_12810</name>
</gene>
<dbReference type="PANTHER" id="PTHR30461:SF23">
    <property type="entry name" value="DNA RECOMBINASE-RELATED"/>
    <property type="match status" value="1"/>
</dbReference>
<accession>A0ABN5FJM2</accession>
<dbReference type="InterPro" id="IPR011109">
    <property type="entry name" value="DNA_bind_recombinase_dom"/>
</dbReference>
<dbReference type="PROSITE" id="PS51737">
    <property type="entry name" value="RECOMBINASE_DNA_BIND"/>
    <property type="match status" value="1"/>
</dbReference>
<dbReference type="RefSeq" id="WP_101285076.1">
    <property type="nucleotide sequence ID" value="NZ_CP024199.1"/>
</dbReference>